<evidence type="ECO:0008006" key="5">
    <source>
        <dbReference type="Google" id="ProtNLM"/>
    </source>
</evidence>
<keyword evidence="1" id="KW-1133">Transmembrane helix</keyword>
<keyword evidence="2" id="KW-0732">Signal</keyword>
<proteinExistence type="predicted"/>
<keyword evidence="1" id="KW-0472">Membrane</keyword>
<feature type="transmembrane region" description="Helical" evidence="1">
    <location>
        <begin position="205"/>
        <end position="224"/>
    </location>
</feature>
<sequence length="333" mass="34229">MCAGVLLALGALVAPVAIVASWTATQTASTDAFVDTFAPLLETPEVRAVISAEVSSAVVEAADIPGLTAQAFEGVESLGLPPRATSALGALQGAAVEGITGLIERTVDDVINSPGYDRLITAVLKNSHREIVAALSGSENSLLALGPDGSLGVRLGPIIDSVRERLVDRGLSFASAIPSVDRTIVLVQADELAKLKPAYAALQAVGAWLAPVAALLLVAGVLLAPRRRVAMLWAAGALAGILLLVVLALRIGVGTIVPGLGESLGSEPAAREILATLTEYIRTISVTVAILAIVTGIVTWVTGPWSPPRRFRAACARGFARLRPKPREGASIS</sequence>
<name>A0A3L7A4J2_9MICO</name>
<organism evidence="3 4">
    <name type="scientific">Mycetocola tolaasinivorans</name>
    <dbReference type="NCBI Taxonomy" id="76635"/>
    <lineage>
        <taxon>Bacteria</taxon>
        <taxon>Bacillati</taxon>
        <taxon>Actinomycetota</taxon>
        <taxon>Actinomycetes</taxon>
        <taxon>Micrococcales</taxon>
        <taxon>Microbacteriaceae</taxon>
        <taxon>Mycetocola</taxon>
    </lineage>
</organism>
<feature type="signal peptide" evidence="2">
    <location>
        <begin position="1"/>
        <end position="19"/>
    </location>
</feature>
<keyword evidence="4" id="KW-1185">Reference proteome</keyword>
<feature type="transmembrane region" description="Helical" evidence="1">
    <location>
        <begin position="231"/>
        <end position="260"/>
    </location>
</feature>
<evidence type="ECO:0000256" key="1">
    <source>
        <dbReference type="SAM" id="Phobius"/>
    </source>
</evidence>
<evidence type="ECO:0000313" key="3">
    <source>
        <dbReference type="EMBL" id="RLP75263.1"/>
    </source>
</evidence>
<protein>
    <recommendedName>
        <fullName evidence="5">DUF2207 domain-containing protein</fullName>
    </recommendedName>
</protein>
<keyword evidence="1" id="KW-0812">Transmembrane</keyword>
<comment type="caution">
    <text evidence="3">The sequence shown here is derived from an EMBL/GenBank/DDBJ whole genome shotgun (WGS) entry which is preliminary data.</text>
</comment>
<feature type="transmembrane region" description="Helical" evidence="1">
    <location>
        <begin position="280"/>
        <end position="302"/>
    </location>
</feature>
<dbReference type="Proteomes" id="UP000272503">
    <property type="component" value="Unassembled WGS sequence"/>
</dbReference>
<dbReference type="EMBL" id="RCUX01000007">
    <property type="protein sequence ID" value="RLP75263.1"/>
    <property type="molecule type" value="Genomic_DNA"/>
</dbReference>
<dbReference type="AlphaFoldDB" id="A0A3L7A4J2"/>
<feature type="chain" id="PRO_5039036323" description="DUF2207 domain-containing protein" evidence="2">
    <location>
        <begin position="20"/>
        <end position="333"/>
    </location>
</feature>
<gene>
    <name evidence="3" type="ORF">D9V32_10230</name>
</gene>
<evidence type="ECO:0000313" key="4">
    <source>
        <dbReference type="Proteomes" id="UP000272503"/>
    </source>
</evidence>
<accession>A0A3L7A4J2</accession>
<evidence type="ECO:0000256" key="2">
    <source>
        <dbReference type="SAM" id="SignalP"/>
    </source>
</evidence>
<reference evidence="3 4" key="1">
    <citation type="submission" date="2018-10" db="EMBL/GenBank/DDBJ databases">
        <authorList>
            <person name="Li J."/>
        </authorList>
    </citation>
    <scope>NUCLEOTIDE SEQUENCE [LARGE SCALE GENOMIC DNA]</scope>
    <source>
        <strain evidence="3 4">IF 016277</strain>
    </source>
</reference>